<dbReference type="SUPFAM" id="SSF117916">
    <property type="entry name" value="Fe-S cluster assembly (FSCA) domain-like"/>
    <property type="match status" value="1"/>
</dbReference>
<evidence type="ECO:0000256" key="1">
    <source>
        <dbReference type="ARBA" id="ARBA00006420"/>
    </source>
</evidence>
<dbReference type="KEGG" id="lbz:LBRM_26_0190"/>
<dbReference type="FunFam" id="3.30.1370.70:FF:000004">
    <property type="entry name" value="HIRA-interacting protein 5, putative"/>
    <property type="match status" value="1"/>
</dbReference>
<dbReference type="Pfam" id="PF01106">
    <property type="entry name" value="NifU"/>
    <property type="match status" value="1"/>
</dbReference>
<dbReference type="InterPro" id="IPR036498">
    <property type="entry name" value="Nfu/NifU_N_sf"/>
</dbReference>
<gene>
    <name evidence="3" type="ORF">LBRM_26_0190</name>
</gene>
<dbReference type="Gene3D" id="3.30.1370.70">
    <property type="entry name" value="Scaffold protein Nfu/NifU, N-terminal domain"/>
    <property type="match status" value="1"/>
</dbReference>
<dbReference type="AlphaFoldDB" id="A4HEM5"/>
<keyword evidence="4" id="KW-1185">Reference proteome</keyword>
<evidence type="ECO:0000313" key="3">
    <source>
        <dbReference type="EMBL" id="CAM39281.1"/>
    </source>
</evidence>
<dbReference type="GO" id="GO:0051536">
    <property type="term" value="F:iron-sulfur cluster binding"/>
    <property type="evidence" value="ECO:0007669"/>
    <property type="project" value="InterPro"/>
</dbReference>
<dbReference type="InterPro" id="IPR014824">
    <property type="entry name" value="Nfu/NifU_N"/>
</dbReference>
<dbReference type="GeneID" id="5416371"/>
<dbReference type="SUPFAM" id="SSF110836">
    <property type="entry name" value="Hypothetical protein SAV1430"/>
    <property type="match status" value="1"/>
</dbReference>
<dbReference type="STRING" id="5660.A4HEM5"/>
<reference evidence="3 4" key="2">
    <citation type="journal article" date="2011" name="Genome Res.">
        <title>Chromosome and gene copy number variation allow major structural change between species and strains of Leishmania.</title>
        <authorList>
            <person name="Rogers M.B."/>
            <person name="Hilley J.D."/>
            <person name="Dickens N.J."/>
            <person name="Wilkes J."/>
            <person name="Bates P.A."/>
            <person name="Depledge D.P."/>
            <person name="Harris D."/>
            <person name="Her Y."/>
            <person name="Herzyk P."/>
            <person name="Imamura H."/>
            <person name="Otto T.D."/>
            <person name="Sanders M."/>
            <person name="Seeger K."/>
            <person name="Dujardin J.C."/>
            <person name="Berriman M."/>
            <person name="Smith D.F."/>
            <person name="Hertz-Fowler C."/>
            <person name="Mottram J.C."/>
        </authorList>
    </citation>
    <scope>NUCLEOTIDE SEQUENCE [LARGE SCALE GENOMIC DNA]</scope>
    <source>
        <strain evidence="3 4">MHOM/BR/75/M2904</strain>
    </source>
</reference>
<dbReference type="InterPro" id="IPR034904">
    <property type="entry name" value="FSCA_dom_sf"/>
</dbReference>
<dbReference type="RefSeq" id="XP_001562253.1">
    <property type="nucleotide sequence ID" value="XM_001562203.1"/>
</dbReference>
<protein>
    <recommendedName>
        <fullName evidence="2">Scaffold protein Nfu/NifU N-terminal domain-containing protein</fullName>
    </recommendedName>
</protein>
<dbReference type="SMART" id="SM00932">
    <property type="entry name" value="Nfu_N"/>
    <property type="match status" value="1"/>
</dbReference>
<dbReference type="EMBL" id="FR799001">
    <property type="protein sequence ID" value="CAM39281.1"/>
    <property type="molecule type" value="Genomic_DNA"/>
</dbReference>
<dbReference type="OMA" id="AIMEHYM"/>
<dbReference type="VEuPathDB" id="TriTrypDB:LbrM.26.0190"/>
<dbReference type="InterPro" id="IPR001075">
    <property type="entry name" value="NIF_FeS_clus_asmbl_NifU_C"/>
</dbReference>
<proteinExistence type="inferred from homology"/>
<dbReference type="InterPro" id="IPR035433">
    <property type="entry name" value="NFU1-like"/>
</dbReference>
<dbReference type="Gene3D" id="3.30.300.130">
    <property type="entry name" value="Fe-S cluster assembly (FSCA)"/>
    <property type="match status" value="1"/>
</dbReference>
<reference evidence="3 4" key="1">
    <citation type="journal article" date="2007" name="Nat. Genet.">
        <title>Comparative genomic analysis of three Leishmania species that cause diverse human disease.</title>
        <authorList>
            <person name="Peacock C.S."/>
            <person name="Seeger K."/>
            <person name="Harris D."/>
            <person name="Murphy L."/>
            <person name="Ruiz J.C."/>
            <person name="Quail M.A."/>
            <person name="Peters N."/>
            <person name="Adlem E."/>
            <person name="Tivey A."/>
            <person name="Aslett M."/>
            <person name="Kerhornou A."/>
            <person name="Ivens A."/>
            <person name="Fraser A."/>
            <person name="Rajandream M.A."/>
            <person name="Carver T."/>
            <person name="Norbertczak H."/>
            <person name="Chillingworth T."/>
            <person name="Hance Z."/>
            <person name="Jagels K."/>
            <person name="Moule S."/>
            <person name="Ormond D."/>
            <person name="Rutter S."/>
            <person name="Squares R."/>
            <person name="Whitehead S."/>
            <person name="Rabbinowitsch E."/>
            <person name="Arrowsmith C."/>
            <person name="White B."/>
            <person name="Thurston S."/>
            <person name="Bringaud F."/>
            <person name="Baldauf S.L."/>
            <person name="Faulconbridge A."/>
            <person name="Jeffares D."/>
            <person name="Depledge D.P."/>
            <person name="Oyola S.O."/>
            <person name="Hilley J.D."/>
            <person name="Brito L.O."/>
            <person name="Tosi L.R."/>
            <person name="Barrell B."/>
            <person name="Cruz A.K."/>
            <person name="Mottram J.C."/>
            <person name="Smith D.F."/>
            <person name="Berriman M."/>
        </authorList>
    </citation>
    <scope>NUCLEOTIDE SEQUENCE [LARGE SCALE GENOMIC DNA]</scope>
    <source>
        <strain evidence="3 4">MHOM/BR/75/M2904</strain>
    </source>
</reference>
<feature type="domain" description="Scaffold protein Nfu/NifU N-terminal" evidence="2">
    <location>
        <begin position="66"/>
        <end position="154"/>
    </location>
</feature>
<dbReference type="FunCoup" id="A4HEM5">
    <property type="interactions" value="108"/>
</dbReference>
<name>A4HEM5_LEIBR</name>
<dbReference type="Proteomes" id="UP000007258">
    <property type="component" value="Chromosome 26"/>
</dbReference>
<dbReference type="FunFam" id="3.30.300.130:FF:000001">
    <property type="entry name" value="NFU1 iron-sulfur cluster scaffold"/>
    <property type="match status" value="1"/>
</dbReference>
<evidence type="ECO:0000259" key="2">
    <source>
        <dbReference type="SMART" id="SM00932"/>
    </source>
</evidence>
<sequence>MLRRPGVQMTLSGVRNFRGTVLLSTRLPRSSAYRRSLSCSVVLSAASATAGSSFAACMVQCRSLVVETNETPNPDCLRFFSMDFSFLKPEFSMDIPSPAHAYKSPLAEALFGVAGVQAIFLADEYVTVRKDPQADWGALVHIIKEVIVEFAESKENVLSEAGEAELMGYNDDTEPNEDDDEVVLAVKELLATRIRPMLRADGGNVRFIDMDEGTVFLLLEGACKSCPSSHITLKSGIERMLMHWIPEVVEVQEVSDEVAADILSEKRLRKQMKEKGEIVEAK</sequence>
<comment type="similarity">
    <text evidence="1">Belongs to the NifU family.</text>
</comment>
<dbReference type="PIRSF" id="PIRSF036773">
    <property type="entry name" value="HIRIP5"/>
    <property type="match status" value="1"/>
</dbReference>
<evidence type="ECO:0000313" key="4">
    <source>
        <dbReference type="Proteomes" id="UP000007258"/>
    </source>
</evidence>
<dbReference type="Pfam" id="PF08712">
    <property type="entry name" value="Nfu_N"/>
    <property type="match status" value="1"/>
</dbReference>
<dbReference type="GO" id="GO:0005739">
    <property type="term" value="C:mitochondrion"/>
    <property type="evidence" value="ECO:0007669"/>
    <property type="project" value="TreeGrafter"/>
</dbReference>
<dbReference type="PANTHER" id="PTHR11178:SF1">
    <property type="entry name" value="NFU1 IRON-SULFUR CLUSTER SCAFFOLD HOMOLOG, MITOCHONDRIAL"/>
    <property type="match status" value="1"/>
</dbReference>
<accession>A4HEM5</accession>
<organism evidence="3 4">
    <name type="scientific">Leishmania braziliensis</name>
    <dbReference type="NCBI Taxonomy" id="5660"/>
    <lineage>
        <taxon>Eukaryota</taxon>
        <taxon>Discoba</taxon>
        <taxon>Euglenozoa</taxon>
        <taxon>Kinetoplastea</taxon>
        <taxon>Metakinetoplastina</taxon>
        <taxon>Trypanosomatida</taxon>
        <taxon>Trypanosomatidae</taxon>
        <taxon>Leishmaniinae</taxon>
        <taxon>Leishmania</taxon>
        <taxon>Leishmania braziliensis species complex</taxon>
    </lineage>
</organism>
<dbReference type="GO" id="GO:0005506">
    <property type="term" value="F:iron ion binding"/>
    <property type="evidence" value="ECO:0007669"/>
    <property type="project" value="InterPro"/>
</dbReference>
<dbReference type="PANTHER" id="PTHR11178">
    <property type="entry name" value="IRON-SULFUR CLUSTER SCAFFOLD PROTEIN NFU-RELATED"/>
    <property type="match status" value="1"/>
</dbReference>
<dbReference type="GO" id="GO:0016226">
    <property type="term" value="P:iron-sulfur cluster assembly"/>
    <property type="evidence" value="ECO:0007669"/>
    <property type="project" value="InterPro"/>
</dbReference>
<dbReference type="InParanoid" id="A4HEM5"/>